<gene>
    <name evidence="2" type="ORF">J0A69_21150</name>
</gene>
<proteinExistence type="predicted"/>
<dbReference type="PANTHER" id="PTHR30492:SF0">
    <property type="entry name" value="METHYLGLYOXAL SYNTHASE"/>
    <property type="match status" value="1"/>
</dbReference>
<dbReference type="InterPro" id="IPR016064">
    <property type="entry name" value="NAD/diacylglycerol_kinase_sf"/>
</dbReference>
<dbReference type="InterPro" id="IPR001206">
    <property type="entry name" value="Diacylglycerol_kinase_cat_dom"/>
</dbReference>
<dbReference type="InterPro" id="IPR045540">
    <property type="entry name" value="YegS/DAGK_C"/>
</dbReference>
<dbReference type="RefSeq" id="WP_206588627.1">
    <property type="nucleotide sequence ID" value="NZ_JAFKCU010000008.1"/>
</dbReference>
<dbReference type="InterPro" id="IPR017438">
    <property type="entry name" value="ATP-NAD_kinase_N"/>
</dbReference>
<dbReference type="SUPFAM" id="SSF111331">
    <property type="entry name" value="NAD kinase/diacylglycerol kinase-like"/>
    <property type="match status" value="1"/>
</dbReference>
<dbReference type="Pfam" id="PF19279">
    <property type="entry name" value="YegS_C"/>
    <property type="match status" value="1"/>
</dbReference>
<evidence type="ECO:0000259" key="1">
    <source>
        <dbReference type="PROSITE" id="PS50146"/>
    </source>
</evidence>
<accession>A0ABS3CNZ1</accession>
<reference evidence="2 3" key="1">
    <citation type="submission" date="2021-03" db="EMBL/GenBank/DDBJ databases">
        <title>novel species isolated from a fishpond in China.</title>
        <authorList>
            <person name="Lu H."/>
            <person name="Cai Z."/>
        </authorList>
    </citation>
    <scope>NUCLEOTIDE SEQUENCE [LARGE SCALE GENOMIC DNA]</scope>
    <source>
        <strain evidence="2 3">YJ13C</strain>
    </source>
</reference>
<dbReference type="PROSITE" id="PS50146">
    <property type="entry name" value="DAGK"/>
    <property type="match status" value="1"/>
</dbReference>
<dbReference type="Proteomes" id="UP000664480">
    <property type="component" value="Unassembled WGS sequence"/>
</dbReference>
<dbReference type="Gene3D" id="2.60.200.40">
    <property type="match status" value="1"/>
</dbReference>
<dbReference type="PANTHER" id="PTHR30492">
    <property type="entry name" value="METHYLGLYOXAL SYNTHASE"/>
    <property type="match status" value="1"/>
</dbReference>
<name>A0ABS3CNZ1_9BACT</name>
<protein>
    <submittedName>
        <fullName evidence="2">NAD(+)/NADH kinase</fullName>
    </submittedName>
</protein>
<dbReference type="GO" id="GO:0016301">
    <property type="term" value="F:kinase activity"/>
    <property type="evidence" value="ECO:0007669"/>
    <property type="project" value="UniProtKB-KW"/>
</dbReference>
<dbReference type="SMART" id="SM00046">
    <property type="entry name" value="DAGKc"/>
    <property type="match status" value="1"/>
</dbReference>
<keyword evidence="2" id="KW-0418">Kinase</keyword>
<dbReference type="Pfam" id="PF00781">
    <property type="entry name" value="DAGK_cat"/>
    <property type="match status" value="1"/>
</dbReference>
<evidence type="ECO:0000313" key="2">
    <source>
        <dbReference type="EMBL" id="MBN7817960.1"/>
    </source>
</evidence>
<dbReference type="InterPro" id="IPR004363">
    <property type="entry name" value="Methylgl_synth"/>
</dbReference>
<sequence length="299" mass="33607">MSQVCLFIFNPISGDNAYQKEEILEMLELKMPNFQTHLFVTTGENDSDKIKSEFDRVSPNLVMVGGGDGTVKLVAMSLKQEQVPICIVPFGSANGLAKCMGIDTIEDAWEAIRDFHVQDVDAIRIRDEICLHLSDFGFNANLVKRFEEKAGRGMLAYIQSSISEIFNAEPHRYLLEINGEKHEVAAKMLVIANGDRYGTGALINCKGKLYDGKFEIIALNPESAKDYIRMTLAMFRGDLEEQRDSKIWRGDSCVIHNLDKIEFQIDGEMMGKPEKISAEIEKHAFQFITSKTYAACQST</sequence>
<evidence type="ECO:0000313" key="3">
    <source>
        <dbReference type="Proteomes" id="UP000664480"/>
    </source>
</evidence>
<feature type="domain" description="DAGKc" evidence="1">
    <location>
        <begin position="1"/>
        <end position="129"/>
    </location>
</feature>
<dbReference type="Gene3D" id="3.40.50.10330">
    <property type="entry name" value="Probable inorganic polyphosphate/atp-NAD kinase, domain 1"/>
    <property type="match status" value="1"/>
</dbReference>
<organism evidence="2 3">
    <name type="scientific">Algoriphagus pacificus</name>
    <dbReference type="NCBI Taxonomy" id="2811234"/>
    <lineage>
        <taxon>Bacteria</taxon>
        <taxon>Pseudomonadati</taxon>
        <taxon>Bacteroidota</taxon>
        <taxon>Cytophagia</taxon>
        <taxon>Cytophagales</taxon>
        <taxon>Cyclobacteriaceae</taxon>
        <taxon>Algoriphagus</taxon>
    </lineage>
</organism>
<keyword evidence="2" id="KW-0808">Transferase</keyword>
<dbReference type="EMBL" id="JAFKCU010000008">
    <property type="protein sequence ID" value="MBN7817960.1"/>
    <property type="molecule type" value="Genomic_DNA"/>
</dbReference>
<keyword evidence="3" id="KW-1185">Reference proteome</keyword>
<comment type="caution">
    <text evidence="2">The sequence shown here is derived from an EMBL/GenBank/DDBJ whole genome shotgun (WGS) entry which is preliminary data.</text>
</comment>